<feature type="non-terminal residue" evidence="1">
    <location>
        <position position="1"/>
    </location>
</feature>
<evidence type="ECO:0000313" key="1">
    <source>
        <dbReference type="EMBL" id="GFP36212.1"/>
    </source>
</evidence>
<reference evidence="1 2" key="1">
    <citation type="journal article" date="2020" name="Front. Microbiol.">
        <title>Single-cell genomics of novel Actinobacteria with the Wood-Ljungdahl pathway discovered in a serpentinizing system.</title>
        <authorList>
            <person name="Merino N."/>
            <person name="Kawai M."/>
            <person name="Boyd E.S."/>
            <person name="Colman D.R."/>
            <person name="McGlynn S.E."/>
            <person name="Nealson K.H."/>
            <person name="Kurokawa K."/>
            <person name="Hongoh Y."/>
        </authorList>
    </citation>
    <scope>NUCLEOTIDE SEQUENCE [LARGE SCALE GENOMIC DNA]</scope>
    <source>
        <strain evidence="1 2">S43</strain>
    </source>
</reference>
<organism evidence="1 2">
    <name type="scientific">Candidatus Hakubella thermalkaliphila</name>
    <dbReference type="NCBI Taxonomy" id="2754717"/>
    <lineage>
        <taxon>Bacteria</taxon>
        <taxon>Bacillati</taxon>
        <taxon>Actinomycetota</taxon>
        <taxon>Actinomycetota incertae sedis</taxon>
        <taxon>Candidatus Hakubellales</taxon>
        <taxon>Candidatus Hakubellaceae</taxon>
        <taxon>Candidatus Hakubella</taxon>
    </lineage>
</organism>
<name>A0A6V8PUE0_9ACTN</name>
<dbReference type="EMBL" id="BLSB01000488">
    <property type="protein sequence ID" value="GFP36212.1"/>
    <property type="molecule type" value="Genomic_DNA"/>
</dbReference>
<gene>
    <name evidence="1" type="ORF">HKBW3S43_02000</name>
</gene>
<dbReference type="AlphaFoldDB" id="A0A6V8PUE0"/>
<proteinExistence type="predicted"/>
<comment type="caution">
    <text evidence="1">The sequence shown here is derived from an EMBL/GenBank/DDBJ whole genome shotgun (WGS) entry which is preliminary data.</text>
</comment>
<dbReference type="Proteomes" id="UP000576480">
    <property type="component" value="Unassembled WGS sequence"/>
</dbReference>
<accession>A0A6V8PUE0</accession>
<evidence type="ECO:0000313" key="2">
    <source>
        <dbReference type="Proteomes" id="UP000576480"/>
    </source>
</evidence>
<protein>
    <submittedName>
        <fullName evidence="1">Uncharacterized protein</fullName>
    </submittedName>
</protein>
<sequence>TKKIIKSLLYSKQNILKNLRMYLSKKRQSLFINLKHFLLGYAAKSVASSLVMVSSIQKAGVMQDAAHIQSPLKPLRLLPGRIKAIFIGFGFQHIFLRSSNVTCPVDLRKYEGLQRCPPQSFFFTSGNSRNISLAEADFRLATNLDNWI</sequence>